<dbReference type="Pfam" id="PF07928">
    <property type="entry name" value="Vps54"/>
    <property type="match status" value="1"/>
</dbReference>
<evidence type="ECO:0000256" key="4">
    <source>
        <dbReference type="ARBA" id="ARBA00022927"/>
    </source>
</evidence>
<organism evidence="9 10">
    <name type="scientific">Tieghemiomyces parasiticus</name>
    <dbReference type="NCBI Taxonomy" id="78921"/>
    <lineage>
        <taxon>Eukaryota</taxon>
        <taxon>Fungi</taxon>
        <taxon>Fungi incertae sedis</taxon>
        <taxon>Zoopagomycota</taxon>
        <taxon>Kickxellomycotina</taxon>
        <taxon>Dimargaritomycetes</taxon>
        <taxon>Dimargaritales</taxon>
        <taxon>Dimargaritaceae</taxon>
        <taxon>Tieghemiomyces</taxon>
    </lineage>
</organism>
<dbReference type="Gene3D" id="6.10.250.860">
    <property type="match status" value="1"/>
</dbReference>
<keyword evidence="3" id="KW-0813">Transport</keyword>
<feature type="region of interest" description="Disordered" evidence="7">
    <location>
        <begin position="397"/>
        <end position="420"/>
    </location>
</feature>
<dbReference type="AlphaFoldDB" id="A0A9W8AHN3"/>
<feature type="domain" description="Vacuolar protein sorting-associated protein 54 C-terminal" evidence="8">
    <location>
        <begin position="751"/>
        <end position="882"/>
    </location>
</feature>
<dbReference type="GO" id="GO:0006896">
    <property type="term" value="P:Golgi to vacuole transport"/>
    <property type="evidence" value="ECO:0007669"/>
    <property type="project" value="TreeGrafter"/>
</dbReference>
<evidence type="ECO:0000259" key="8">
    <source>
        <dbReference type="Pfam" id="PF07928"/>
    </source>
</evidence>
<dbReference type="Proteomes" id="UP001150569">
    <property type="component" value="Unassembled WGS sequence"/>
</dbReference>
<comment type="caution">
    <text evidence="9">The sequence shown here is derived from an EMBL/GenBank/DDBJ whole genome shotgun (WGS) entry which is preliminary data.</text>
</comment>
<keyword evidence="5" id="KW-0333">Golgi apparatus</keyword>
<evidence type="ECO:0000313" key="10">
    <source>
        <dbReference type="Proteomes" id="UP001150569"/>
    </source>
</evidence>
<dbReference type="Gene3D" id="1.20.1280.130">
    <property type="match status" value="1"/>
</dbReference>
<proteinExistence type="inferred from homology"/>
<keyword evidence="6" id="KW-0175">Coiled coil</keyword>
<dbReference type="PANTHER" id="PTHR12965">
    <property type="entry name" value="VACUOLAR PROTEIN SORTING 54"/>
    <property type="match status" value="1"/>
</dbReference>
<dbReference type="InterPro" id="IPR012501">
    <property type="entry name" value="Vps54_C"/>
</dbReference>
<evidence type="ECO:0000256" key="1">
    <source>
        <dbReference type="ARBA" id="ARBA00004601"/>
    </source>
</evidence>
<feature type="region of interest" description="Disordered" evidence="7">
    <location>
        <begin position="663"/>
        <end position="692"/>
    </location>
</feature>
<dbReference type="GO" id="GO:0019905">
    <property type="term" value="F:syntaxin binding"/>
    <property type="evidence" value="ECO:0007669"/>
    <property type="project" value="TreeGrafter"/>
</dbReference>
<feature type="compositionally biased region" description="Basic and acidic residues" evidence="7">
    <location>
        <begin position="622"/>
        <end position="640"/>
    </location>
</feature>
<accession>A0A9W8AHN3</accession>
<dbReference type="GO" id="GO:0015031">
    <property type="term" value="P:protein transport"/>
    <property type="evidence" value="ECO:0007669"/>
    <property type="project" value="UniProtKB-KW"/>
</dbReference>
<keyword evidence="4" id="KW-0653">Protein transport</keyword>
<comment type="similarity">
    <text evidence="2">Belongs to the VPS54 family.</text>
</comment>
<evidence type="ECO:0000256" key="3">
    <source>
        <dbReference type="ARBA" id="ARBA00022448"/>
    </source>
</evidence>
<protein>
    <recommendedName>
        <fullName evidence="8">Vacuolar protein sorting-associated protein 54 C-terminal domain-containing protein</fullName>
    </recommendedName>
</protein>
<keyword evidence="10" id="KW-1185">Reference proteome</keyword>
<evidence type="ECO:0000313" key="9">
    <source>
        <dbReference type="EMBL" id="KAJ1928128.1"/>
    </source>
</evidence>
<dbReference type="GO" id="GO:0000938">
    <property type="term" value="C:GARP complex"/>
    <property type="evidence" value="ECO:0007669"/>
    <property type="project" value="InterPro"/>
</dbReference>
<evidence type="ECO:0000256" key="2">
    <source>
        <dbReference type="ARBA" id="ARBA00009150"/>
    </source>
</evidence>
<dbReference type="OrthoDB" id="10259024at2759"/>
<sequence length="1012" mass="112181">MNNPLSRANGPAKFYRHDTSTIPTTTYRKVRPSDFDDYLHTIGRPFEAYTQAQQHRRETQSASSSADTEPAPLPRTTGLKLDDVPRVFYQSQLDLTDPDQFRLVCSALADFGRPAEEIEDQARVPLPVIDSTFISRSQDHISQCLDTVELHLTHEISQRSDAFFAALDTLQNLHDETDKCIDQIHDLRGMLGRVSELHCGTGKALLRHRHRRTNLLQLQEAVRVLQEVRAVLDHATILVQQDDLIDALHLLCGAQEDVARFEEPTGDHAGLPPMRESRAYRELRRELAITTQTVSQSLEERVAAALAGHLAALWTDTETPVLAEVMPHYSDRLPRIATVSDDRWAEGRLILATELAPLVGALYRTGTLFGAVQASRDPLLLETRRILHDLWRNRFPQREASGTGRTPDTHGEPTTAMDGEAEEPWVREVSTMTFDRFLEWLFQMYTVFLLVIQYANAAGGALDDALAADDTLATSDVRAQIETELHATRDVLLDQAHLTCARAIAHRSDQTAQLDLKAFYRFYAVTWAYVFEMEEVTGKTCFGLRATLVSQSKAFLNHFHMERTKQLVVLIENDQWTQKGVPIDFQHMVDRIVESAAVLPGDEEEEEEERMGQGSGSSSGDHGVKAGGRPDRSSFARSPEHGQALATPVRPVPPLLVLQIDPEGGSVAQPAGSARLSHAGSGSGSTRNKRASVDSVASLLGSTGLDTWYADPDQLHSPALPTATFAAAAEAHGGGSGPADETHKVLRIRGRTFYVVGCSLMLLKMIIDYIQCATNIQTLATDVLHRVVEIFKLFNSRTCQVILGAGAMRSAGLKYITAKHIALASQSLGLVLAISPYVRDCLRQTLSAKQAVLLNEFDRILKDYREHQNELHLKLVAIMTERAQFHGKTIQATDWDVRSAGPQDFNPTPNMELLVKETKALHKVLGKYLPVETLQSVMSSVLRMYTQKLYDQIAVVEIHTVQGKQRLLGDVQYFIQRLSALGHVEPPGNALEVLVNNITVGGSSLPSNPRQA</sequence>
<evidence type="ECO:0000256" key="6">
    <source>
        <dbReference type="ARBA" id="ARBA00023054"/>
    </source>
</evidence>
<evidence type="ECO:0000256" key="7">
    <source>
        <dbReference type="SAM" id="MobiDB-lite"/>
    </source>
</evidence>
<dbReference type="GO" id="GO:0005829">
    <property type="term" value="C:cytosol"/>
    <property type="evidence" value="ECO:0007669"/>
    <property type="project" value="GOC"/>
</dbReference>
<dbReference type="PANTHER" id="PTHR12965:SF0">
    <property type="entry name" value="VACUOLAR PROTEIN SORTING-ASSOCIATED PROTEIN 54"/>
    <property type="match status" value="1"/>
</dbReference>
<dbReference type="GO" id="GO:0042147">
    <property type="term" value="P:retrograde transport, endosome to Golgi"/>
    <property type="evidence" value="ECO:0007669"/>
    <property type="project" value="InterPro"/>
</dbReference>
<feature type="region of interest" description="Disordered" evidence="7">
    <location>
        <begin position="50"/>
        <end position="79"/>
    </location>
</feature>
<reference evidence="9" key="1">
    <citation type="submission" date="2022-07" db="EMBL/GenBank/DDBJ databases">
        <title>Phylogenomic reconstructions and comparative analyses of Kickxellomycotina fungi.</title>
        <authorList>
            <person name="Reynolds N.K."/>
            <person name="Stajich J.E."/>
            <person name="Barry K."/>
            <person name="Grigoriev I.V."/>
            <person name="Crous P."/>
            <person name="Smith M.E."/>
        </authorList>
    </citation>
    <scope>NUCLEOTIDE SEQUENCE</scope>
    <source>
        <strain evidence="9">RSA 861</strain>
    </source>
</reference>
<name>A0A9W8AHN3_9FUNG</name>
<feature type="region of interest" description="Disordered" evidence="7">
    <location>
        <begin position="598"/>
        <end position="649"/>
    </location>
</feature>
<dbReference type="EMBL" id="JANBPT010000087">
    <property type="protein sequence ID" value="KAJ1928128.1"/>
    <property type="molecule type" value="Genomic_DNA"/>
</dbReference>
<gene>
    <name evidence="9" type="ORF">IWQ60_002338</name>
</gene>
<comment type="subcellular location">
    <subcellularLocation>
        <location evidence="1">Golgi apparatus</location>
        <location evidence="1">trans-Golgi network</location>
    </subcellularLocation>
</comment>
<evidence type="ECO:0000256" key="5">
    <source>
        <dbReference type="ARBA" id="ARBA00023034"/>
    </source>
</evidence>
<dbReference type="InterPro" id="IPR039745">
    <property type="entry name" value="Vps54"/>
</dbReference>